<evidence type="ECO:0000313" key="3">
    <source>
        <dbReference type="Proteomes" id="UP000188879"/>
    </source>
</evidence>
<sequence length="93" mass="10047">MLLAGCATAPVETPVASAKAAQPGPLPTRLLRRMAVEKHAQEQAALQCADQPDRAFCARQMQASMLQREEASSLDPGILAPGFRLLPEPPRHY</sequence>
<organism evidence="2 3">
    <name type="scientific">Teichococcus deserti</name>
    <dbReference type="NCBI Taxonomy" id="1817963"/>
    <lineage>
        <taxon>Bacteria</taxon>
        <taxon>Pseudomonadati</taxon>
        <taxon>Pseudomonadota</taxon>
        <taxon>Alphaproteobacteria</taxon>
        <taxon>Acetobacterales</taxon>
        <taxon>Roseomonadaceae</taxon>
        <taxon>Roseomonas</taxon>
    </lineage>
</organism>
<evidence type="ECO:0000313" key="2">
    <source>
        <dbReference type="EMBL" id="ONG50967.1"/>
    </source>
</evidence>
<protein>
    <submittedName>
        <fullName evidence="2">Uncharacterized protein</fullName>
    </submittedName>
</protein>
<keyword evidence="3" id="KW-1185">Reference proteome</keyword>
<comment type="caution">
    <text evidence="2">The sequence shown here is derived from an EMBL/GenBank/DDBJ whole genome shotgun (WGS) entry which is preliminary data.</text>
</comment>
<reference evidence="2 3" key="1">
    <citation type="submission" date="2016-10" db="EMBL/GenBank/DDBJ databases">
        <title>Draft Genome sequence of Roseomonas sp. strain M3.</title>
        <authorList>
            <person name="Subhash Y."/>
            <person name="Lee S."/>
        </authorList>
    </citation>
    <scope>NUCLEOTIDE SEQUENCE [LARGE SCALE GENOMIC DNA]</scope>
    <source>
        <strain evidence="2 3">M3</strain>
    </source>
</reference>
<accession>A0A1V2H0B0</accession>
<proteinExistence type="predicted"/>
<dbReference type="EMBL" id="MLCO01000176">
    <property type="protein sequence ID" value="ONG50967.1"/>
    <property type="molecule type" value="Genomic_DNA"/>
</dbReference>
<dbReference type="RefSeq" id="WP_076958527.1">
    <property type="nucleotide sequence ID" value="NZ_MLCO01000176.1"/>
</dbReference>
<dbReference type="Proteomes" id="UP000188879">
    <property type="component" value="Unassembled WGS sequence"/>
</dbReference>
<gene>
    <name evidence="2" type="ORF">BKE38_17065</name>
</gene>
<evidence type="ECO:0000256" key="1">
    <source>
        <dbReference type="SAM" id="MobiDB-lite"/>
    </source>
</evidence>
<feature type="region of interest" description="Disordered" evidence="1">
    <location>
        <begin position="68"/>
        <end position="93"/>
    </location>
</feature>
<name>A0A1V2H0B0_9PROT</name>
<dbReference type="AlphaFoldDB" id="A0A1V2H0B0"/>